<gene>
    <name evidence="3" type="primary">dnaI</name>
    <name evidence="3" type="ordered locus">PECL_1137</name>
</gene>
<organism evidence="3 4">
    <name type="scientific">Pediococcus claussenii (strain ATCC BAA-344 / DSM 14800 / JCM 18046 / KCTC 3811 / LMG 21948 / P06)</name>
    <dbReference type="NCBI Taxonomy" id="701521"/>
    <lineage>
        <taxon>Bacteria</taxon>
        <taxon>Bacillati</taxon>
        <taxon>Bacillota</taxon>
        <taxon>Bacilli</taxon>
        <taxon>Lactobacillales</taxon>
        <taxon>Lactobacillaceae</taxon>
        <taxon>Pediococcus</taxon>
    </lineage>
</organism>
<sequence length="309" mass="35866">MMENVRETLNILMNRRQWNQKFQQMMKKVYSDPDIVNFCEEHHEDLTSDAIERSAAKLYEYVSERDRSEQDGKNIHAGYRPILVLSNHLIDIEYVPTDRQIAEQKAMERSKLVHSISIAKNIRNASFDQYYRDESRNDAFEKAMQFFIDYTDKPRIFHKGLYLSGSFGVGKTYLMGALANELANNGYATTMVHFPSFTEEMKASIGSNSVSEKLNALKAAPILILDDLGADNSNSWIRDDILGVILEYRMQEELATFITSNMSMDQLETEYLSVNQRNEHEPLKAKRLMERIRFLMVPVEMVGKNFRND</sequence>
<dbReference type="PANTHER" id="PTHR30050:SF8">
    <property type="entry name" value="PRIMOSOMAL PROTEIN DNAI"/>
    <property type="match status" value="1"/>
</dbReference>
<accession>G8PDR4</accession>
<evidence type="ECO:0000313" key="3">
    <source>
        <dbReference type="EMBL" id="AEV95399.1"/>
    </source>
</evidence>
<dbReference type="InterPro" id="IPR002611">
    <property type="entry name" value="IstB_ATP-bd"/>
</dbReference>
<dbReference type="Pfam" id="PF01695">
    <property type="entry name" value="IstB_IS21"/>
    <property type="match status" value="1"/>
</dbReference>
<dbReference type="STRING" id="701521.PECL_1137"/>
<dbReference type="AlphaFoldDB" id="G8PDR4"/>
<dbReference type="InterPro" id="IPR009928">
    <property type="entry name" value="DnaI_N"/>
</dbReference>
<protein>
    <submittedName>
        <fullName evidence="3">Primosomal protein DnaI</fullName>
    </submittedName>
</protein>
<dbReference type="HOGENOM" id="CLU_077384_1_0_9"/>
<proteinExistence type="predicted"/>
<dbReference type="Gene3D" id="3.40.50.300">
    <property type="entry name" value="P-loop containing nucleotide triphosphate hydrolases"/>
    <property type="match status" value="1"/>
</dbReference>
<evidence type="ECO:0000313" key="4">
    <source>
        <dbReference type="Proteomes" id="UP000005444"/>
    </source>
</evidence>
<feature type="domain" description="IstB-like ATP-binding" evidence="1">
    <location>
        <begin position="159"/>
        <end position="268"/>
    </location>
</feature>
<dbReference type="Proteomes" id="UP000005444">
    <property type="component" value="Chromosome"/>
</dbReference>
<dbReference type="PANTHER" id="PTHR30050">
    <property type="entry name" value="CHROMOSOMAL REPLICATION INITIATOR PROTEIN DNAA"/>
    <property type="match status" value="1"/>
</dbReference>
<name>G8PDR4_PEDCP</name>
<keyword evidence="4" id="KW-1185">Reference proteome</keyword>
<evidence type="ECO:0000259" key="1">
    <source>
        <dbReference type="Pfam" id="PF01695"/>
    </source>
</evidence>
<feature type="domain" description="Primosomal DnaI N-terminal" evidence="2">
    <location>
        <begin position="2"/>
        <end position="94"/>
    </location>
</feature>
<reference evidence="3 4" key="1">
    <citation type="journal article" date="2012" name="J. Bacteriol.">
        <title>Complete Genome Sequence of the Beer Spoilage Organism Pediococcus claussenii ATCC BAA-344T.</title>
        <authorList>
            <person name="Pittet V."/>
            <person name="Abegunde T."/>
            <person name="Marfleet T."/>
            <person name="Haakensen M."/>
            <person name="Morrow K."/>
            <person name="Jayaprakash T."/>
            <person name="Schroeder K."/>
            <person name="Trost B."/>
            <person name="Byrns S."/>
            <person name="Bergsveinson J."/>
            <person name="Kusalik A."/>
            <person name="Ziola B."/>
        </authorList>
    </citation>
    <scope>NUCLEOTIDE SEQUENCE [LARGE SCALE GENOMIC DNA]</scope>
    <source>
        <strain evidence="3 4">ATCC BAA-344</strain>
    </source>
</reference>
<dbReference type="PATRIC" id="fig|701521.8.peg.1079"/>
<dbReference type="eggNOG" id="COG1484">
    <property type="taxonomic scope" value="Bacteria"/>
</dbReference>
<dbReference type="InterPro" id="IPR027417">
    <property type="entry name" value="P-loop_NTPase"/>
</dbReference>
<dbReference type="Pfam" id="PF07319">
    <property type="entry name" value="DnaI_N"/>
    <property type="match status" value="1"/>
</dbReference>
<dbReference type="NCBIfam" id="NF006505">
    <property type="entry name" value="PRK08939.1"/>
    <property type="match status" value="1"/>
</dbReference>
<evidence type="ECO:0000259" key="2">
    <source>
        <dbReference type="Pfam" id="PF07319"/>
    </source>
</evidence>
<dbReference type="GO" id="GO:0005524">
    <property type="term" value="F:ATP binding"/>
    <property type="evidence" value="ECO:0007669"/>
    <property type="project" value="InterPro"/>
</dbReference>
<dbReference type="CDD" id="cd00009">
    <property type="entry name" value="AAA"/>
    <property type="match status" value="1"/>
</dbReference>
<dbReference type="GO" id="GO:0006260">
    <property type="term" value="P:DNA replication"/>
    <property type="evidence" value="ECO:0007669"/>
    <property type="project" value="TreeGrafter"/>
</dbReference>
<dbReference type="EMBL" id="CP003137">
    <property type="protein sequence ID" value="AEV95399.1"/>
    <property type="molecule type" value="Genomic_DNA"/>
</dbReference>
<dbReference type="SUPFAM" id="SSF52540">
    <property type="entry name" value="P-loop containing nucleoside triphosphate hydrolases"/>
    <property type="match status" value="1"/>
</dbReference>
<dbReference type="KEGG" id="pce:PECL_1137"/>